<feature type="domain" description="Retrotransposon gag" evidence="1">
    <location>
        <begin position="2"/>
        <end position="83"/>
    </location>
</feature>
<evidence type="ECO:0000313" key="3">
    <source>
        <dbReference type="Proteomes" id="UP001420932"/>
    </source>
</evidence>
<protein>
    <recommendedName>
        <fullName evidence="1">Retrotransposon gag domain-containing protein</fullName>
    </recommendedName>
</protein>
<gene>
    <name evidence="2" type="ORF">Syun_014782</name>
</gene>
<organism evidence="2 3">
    <name type="scientific">Stephania yunnanensis</name>
    <dbReference type="NCBI Taxonomy" id="152371"/>
    <lineage>
        <taxon>Eukaryota</taxon>
        <taxon>Viridiplantae</taxon>
        <taxon>Streptophyta</taxon>
        <taxon>Embryophyta</taxon>
        <taxon>Tracheophyta</taxon>
        <taxon>Spermatophyta</taxon>
        <taxon>Magnoliopsida</taxon>
        <taxon>Ranunculales</taxon>
        <taxon>Menispermaceae</taxon>
        <taxon>Menispermoideae</taxon>
        <taxon>Cissampelideae</taxon>
        <taxon>Stephania</taxon>
    </lineage>
</organism>
<sequence length="93" mass="11271">MWWHATIAAEEEFESWDVFKTKLYEQYFPPAMKKWLRKEFMNLRQGADETVIRYRDRYGYLRQFAGDLVKEDANDVYHFGDGLMPDIEFYVVG</sequence>
<keyword evidence="3" id="KW-1185">Reference proteome</keyword>
<comment type="caution">
    <text evidence="2">The sequence shown here is derived from an EMBL/GenBank/DDBJ whole genome shotgun (WGS) entry which is preliminary data.</text>
</comment>
<dbReference type="Proteomes" id="UP001420932">
    <property type="component" value="Unassembled WGS sequence"/>
</dbReference>
<dbReference type="AlphaFoldDB" id="A0AAP0JMA7"/>
<dbReference type="InterPro" id="IPR005162">
    <property type="entry name" value="Retrotrans_gag_dom"/>
</dbReference>
<accession>A0AAP0JMA7</accession>
<evidence type="ECO:0000313" key="2">
    <source>
        <dbReference type="EMBL" id="KAK9135452.1"/>
    </source>
</evidence>
<reference evidence="2 3" key="1">
    <citation type="submission" date="2024-01" db="EMBL/GenBank/DDBJ databases">
        <title>Genome assemblies of Stephania.</title>
        <authorList>
            <person name="Yang L."/>
        </authorList>
    </citation>
    <scope>NUCLEOTIDE SEQUENCE [LARGE SCALE GENOMIC DNA]</scope>
    <source>
        <strain evidence="2">YNDBR</strain>
        <tissue evidence="2">Leaf</tissue>
    </source>
</reference>
<proteinExistence type="predicted"/>
<evidence type="ECO:0000259" key="1">
    <source>
        <dbReference type="Pfam" id="PF03732"/>
    </source>
</evidence>
<name>A0AAP0JMA7_9MAGN</name>
<dbReference type="Pfam" id="PF03732">
    <property type="entry name" value="Retrotrans_gag"/>
    <property type="match status" value="1"/>
</dbReference>
<dbReference type="EMBL" id="JBBNAF010000006">
    <property type="protein sequence ID" value="KAK9135452.1"/>
    <property type="molecule type" value="Genomic_DNA"/>
</dbReference>